<keyword evidence="5" id="KW-1185">Reference proteome</keyword>
<dbReference type="PRINTS" id="PR00038">
    <property type="entry name" value="HTHLUXR"/>
</dbReference>
<dbReference type="InterPro" id="IPR000792">
    <property type="entry name" value="Tscrpt_reg_LuxR_C"/>
</dbReference>
<protein>
    <submittedName>
        <fullName evidence="4">LuxR family transcriptional regulator</fullName>
    </submittedName>
</protein>
<comment type="caution">
    <text evidence="4">The sequence shown here is derived from an EMBL/GenBank/DDBJ whole genome shotgun (WGS) entry which is preliminary data.</text>
</comment>
<organism evidence="4 5">
    <name type="scientific">Paractinoplanes deccanensis</name>
    <dbReference type="NCBI Taxonomy" id="113561"/>
    <lineage>
        <taxon>Bacteria</taxon>
        <taxon>Bacillati</taxon>
        <taxon>Actinomycetota</taxon>
        <taxon>Actinomycetes</taxon>
        <taxon>Micromonosporales</taxon>
        <taxon>Micromonosporaceae</taxon>
        <taxon>Paractinoplanes</taxon>
    </lineage>
</organism>
<evidence type="ECO:0000256" key="1">
    <source>
        <dbReference type="ARBA" id="ARBA00022741"/>
    </source>
</evidence>
<accession>A0ABQ3YJQ8</accession>
<evidence type="ECO:0000313" key="5">
    <source>
        <dbReference type="Proteomes" id="UP000609879"/>
    </source>
</evidence>
<dbReference type="Gene3D" id="1.10.10.10">
    <property type="entry name" value="Winged helix-like DNA-binding domain superfamily/Winged helix DNA-binding domain"/>
    <property type="match status" value="1"/>
</dbReference>
<gene>
    <name evidence="4" type="ORF">Ade02nite_88850</name>
</gene>
<dbReference type="Gene3D" id="3.40.50.300">
    <property type="entry name" value="P-loop containing nucleotide triphosphate hydrolases"/>
    <property type="match status" value="1"/>
</dbReference>
<dbReference type="RefSeq" id="WP_203777362.1">
    <property type="nucleotide sequence ID" value="NZ_BAAABO010000009.1"/>
</dbReference>
<dbReference type="InterPro" id="IPR036388">
    <property type="entry name" value="WH-like_DNA-bd_sf"/>
</dbReference>
<dbReference type="Pfam" id="PF00196">
    <property type="entry name" value="GerE"/>
    <property type="match status" value="1"/>
</dbReference>
<dbReference type="InterPro" id="IPR041664">
    <property type="entry name" value="AAA_16"/>
</dbReference>
<feature type="domain" description="HTH luxR-type" evidence="3">
    <location>
        <begin position="851"/>
        <end position="916"/>
    </location>
</feature>
<dbReference type="SMART" id="SM00421">
    <property type="entry name" value="HTH_LUXR"/>
    <property type="match status" value="1"/>
</dbReference>
<name>A0ABQ3YJQ8_9ACTN</name>
<sequence length="919" mass="97277">MSLDHPLLGREADIEAIEAFLAAAADTGGAMLLTGAPGTGRTALLELAARRAAAAELRVLRVPGTRHAAGGRFAGLDGLLTPLGTEMAVLPPTVRTALLVTLGLAEGPEPGLLALGTATLSLLRLAGQAQPVMVLADDADRLDQASAEVLAFVARRLTGSRVALLATMRTGSPRALAGAGLPSRHVRPLDDSAASLMMHARWPDLAVRVQHRLLAIAQGNPRALAELPAALSPSQRAGRDALPTVLPLTDGLRAMHSARIEQLPAATQEPLLLTALESSGNLAVLQAAAPHTDLLEALAPAERAGLIEVDVNLGRVAFSPPLVRSAVVALAAPVAQRRAHRALAAALPHRPEQRVWHLAGATVVADEEVAALLEQSARDSVRRGETVEAVAALGRAAELSPTPGLRARRLLEAAYLGADVVGDLSKASQWLHRADADRSGLVESLPATVAAAQLLVNAEARAGTAHDLLAGAVEAYSNRSDPHDTVLIDALHSLLLSSWVSGQPAAWEPVVAAVARLDPSPPPVLELCARTFGDPVRLAEPMLALAETRADALRDELNPVVISRVAIGCVYIDRLAACREALDRVIADGRAGGAVGLGISATVSNSVDNWHTGRWAEGDRLAADGIALCRQYNYPRYSYILQYFRCLFAAAGGDVEDTLATVDEMTRWATPRGAGITVQFSHHVRALVYIGAGDYDKAFHEAAAISPAGILAPYEPHALWVLLDLVESAVRSGRTAEARAHVAVMRHERIDRLSSRLALVSAGCAALVAADDDAATGFQRALAVPGAEHWPFDRARIQLAYGEHLRRTRRVNAAQSQLREALETFERLGARPWARRAAAELRAGGTAAPTPSPITAPLSERELRIARLAASGLNNRQIGEKLHMSHRTVGGYLYKLFPKLGITSRAALRDRLADLPDRH</sequence>
<keyword evidence="2" id="KW-0067">ATP-binding</keyword>
<reference evidence="4 5" key="1">
    <citation type="submission" date="2021-01" db="EMBL/GenBank/DDBJ databases">
        <title>Whole genome shotgun sequence of Actinoplanes deccanensis NBRC 13994.</title>
        <authorList>
            <person name="Komaki H."/>
            <person name="Tamura T."/>
        </authorList>
    </citation>
    <scope>NUCLEOTIDE SEQUENCE [LARGE SCALE GENOMIC DNA]</scope>
    <source>
        <strain evidence="4 5">NBRC 13994</strain>
    </source>
</reference>
<dbReference type="InterPro" id="IPR016032">
    <property type="entry name" value="Sig_transdc_resp-reg_C-effctor"/>
</dbReference>
<dbReference type="PROSITE" id="PS50043">
    <property type="entry name" value="HTH_LUXR_2"/>
    <property type="match status" value="1"/>
</dbReference>
<dbReference type="PANTHER" id="PTHR16305:SF35">
    <property type="entry name" value="TRANSCRIPTIONAL ACTIVATOR DOMAIN"/>
    <property type="match status" value="1"/>
</dbReference>
<dbReference type="CDD" id="cd06170">
    <property type="entry name" value="LuxR_C_like"/>
    <property type="match status" value="1"/>
</dbReference>
<evidence type="ECO:0000259" key="3">
    <source>
        <dbReference type="PROSITE" id="PS50043"/>
    </source>
</evidence>
<dbReference type="PANTHER" id="PTHR16305">
    <property type="entry name" value="TESTICULAR SOLUBLE ADENYLYL CYCLASE"/>
    <property type="match status" value="1"/>
</dbReference>
<dbReference type="Proteomes" id="UP000609879">
    <property type="component" value="Unassembled WGS sequence"/>
</dbReference>
<dbReference type="SUPFAM" id="SSF52540">
    <property type="entry name" value="P-loop containing nucleoside triphosphate hydrolases"/>
    <property type="match status" value="1"/>
</dbReference>
<dbReference type="Pfam" id="PF13191">
    <property type="entry name" value="AAA_16"/>
    <property type="match status" value="1"/>
</dbReference>
<proteinExistence type="predicted"/>
<dbReference type="SUPFAM" id="SSF46894">
    <property type="entry name" value="C-terminal effector domain of the bipartite response regulators"/>
    <property type="match status" value="1"/>
</dbReference>
<evidence type="ECO:0000256" key="2">
    <source>
        <dbReference type="ARBA" id="ARBA00022840"/>
    </source>
</evidence>
<keyword evidence="1" id="KW-0547">Nucleotide-binding</keyword>
<dbReference type="EMBL" id="BOMI01000188">
    <property type="protein sequence ID" value="GID80244.1"/>
    <property type="molecule type" value="Genomic_DNA"/>
</dbReference>
<dbReference type="InterPro" id="IPR027417">
    <property type="entry name" value="P-loop_NTPase"/>
</dbReference>
<evidence type="ECO:0000313" key="4">
    <source>
        <dbReference type="EMBL" id="GID80244.1"/>
    </source>
</evidence>